<dbReference type="GeneID" id="85362474"/>
<name>A0AA39NQL8_ARMTA</name>
<feature type="transmembrane region" description="Helical" evidence="1">
    <location>
        <begin position="109"/>
        <end position="127"/>
    </location>
</feature>
<evidence type="ECO:0000313" key="3">
    <source>
        <dbReference type="Proteomes" id="UP001175211"/>
    </source>
</evidence>
<keyword evidence="1" id="KW-0472">Membrane</keyword>
<dbReference type="AlphaFoldDB" id="A0AA39NQL8"/>
<dbReference type="RefSeq" id="XP_060339612.1">
    <property type="nucleotide sequence ID" value="XM_060478926.1"/>
</dbReference>
<protein>
    <submittedName>
        <fullName evidence="2">Uncharacterized protein</fullName>
    </submittedName>
</protein>
<proteinExistence type="predicted"/>
<keyword evidence="3" id="KW-1185">Reference proteome</keyword>
<keyword evidence="1" id="KW-0812">Transmembrane</keyword>
<comment type="caution">
    <text evidence="2">The sequence shown here is derived from an EMBL/GenBank/DDBJ whole genome shotgun (WGS) entry which is preliminary data.</text>
</comment>
<dbReference type="Proteomes" id="UP001175211">
    <property type="component" value="Unassembled WGS sequence"/>
</dbReference>
<organism evidence="2 3">
    <name type="scientific">Armillaria tabescens</name>
    <name type="common">Ringless honey mushroom</name>
    <name type="synonym">Agaricus tabescens</name>
    <dbReference type="NCBI Taxonomy" id="1929756"/>
    <lineage>
        <taxon>Eukaryota</taxon>
        <taxon>Fungi</taxon>
        <taxon>Dikarya</taxon>
        <taxon>Basidiomycota</taxon>
        <taxon>Agaricomycotina</taxon>
        <taxon>Agaricomycetes</taxon>
        <taxon>Agaricomycetidae</taxon>
        <taxon>Agaricales</taxon>
        <taxon>Marasmiineae</taxon>
        <taxon>Physalacriaceae</taxon>
        <taxon>Desarmillaria</taxon>
    </lineage>
</organism>
<evidence type="ECO:0000313" key="2">
    <source>
        <dbReference type="EMBL" id="KAK0469819.1"/>
    </source>
</evidence>
<keyword evidence="1" id="KW-1133">Transmembrane helix</keyword>
<sequence length="246" mass="26753">MLPGPNNEGCMSLRWVSELGGVREADVGHDAAGGGGGIRDRISMNMGSFTTPLSPHPMPQMTRSSSVSFTINIPTLLSPSCPSLAHPCFHSIPSLLFGMVTPYTRVLPTPHAIVVILVVVMVGFGSIRPPGGRWRRIFSYRVNEASLMHSEAVEGLRAGEWGLMRDIQAIQGPPDGSKVPIKPILALKIMKYTFISIQTSSGGKQATTPWTDGEKYIIYPNLDLSAIYGHFKDASFVHRYVQSFQG</sequence>
<accession>A0AA39NQL8</accession>
<dbReference type="EMBL" id="JAUEPS010000001">
    <property type="protein sequence ID" value="KAK0469819.1"/>
    <property type="molecule type" value="Genomic_DNA"/>
</dbReference>
<evidence type="ECO:0000256" key="1">
    <source>
        <dbReference type="SAM" id="Phobius"/>
    </source>
</evidence>
<gene>
    <name evidence="2" type="ORF">EV420DRAFT_1661857</name>
</gene>
<reference evidence="2" key="1">
    <citation type="submission" date="2023-06" db="EMBL/GenBank/DDBJ databases">
        <authorList>
            <consortium name="Lawrence Berkeley National Laboratory"/>
            <person name="Ahrendt S."/>
            <person name="Sahu N."/>
            <person name="Indic B."/>
            <person name="Wong-Bajracharya J."/>
            <person name="Merenyi Z."/>
            <person name="Ke H.-M."/>
            <person name="Monk M."/>
            <person name="Kocsube S."/>
            <person name="Drula E."/>
            <person name="Lipzen A."/>
            <person name="Balint B."/>
            <person name="Henrissat B."/>
            <person name="Andreopoulos B."/>
            <person name="Martin F.M."/>
            <person name="Harder C.B."/>
            <person name="Rigling D."/>
            <person name="Ford K.L."/>
            <person name="Foster G.D."/>
            <person name="Pangilinan J."/>
            <person name="Papanicolaou A."/>
            <person name="Barry K."/>
            <person name="LaButti K."/>
            <person name="Viragh M."/>
            <person name="Koriabine M."/>
            <person name="Yan M."/>
            <person name="Riley R."/>
            <person name="Champramary S."/>
            <person name="Plett K.L."/>
            <person name="Tsai I.J."/>
            <person name="Slot J."/>
            <person name="Sipos G."/>
            <person name="Plett J."/>
            <person name="Nagy L.G."/>
            <person name="Grigoriev I.V."/>
        </authorList>
    </citation>
    <scope>NUCLEOTIDE SEQUENCE</scope>
    <source>
        <strain evidence="2">CCBAS 213</strain>
    </source>
</reference>